<accession>A0A1N6PNG2</accession>
<dbReference type="Gene3D" id="3.30.9.10">
    <property type="entry name" value="D-Amino Acid Oxidase, subunit A, domain 2"/>
    <property type="match status" value="1"/>
</dbReference>
<dbReference type="GO" id="GO:0016491">
    <property type="term" value="F:oxidoreductase activity"/>
    <property type="evidence" value="ECO:0007669"/>
    <property type="project" value="UniProtKB-KW"/>
</dbReference>
<evidence type="ECO:0000313" key="8">
    <source>
        <dbReference type="Proteomes" id="UP000541583"/>
    </source>
</evidence>
<evidence type="ECO:0000313" key="7">
    <source>
        <dbReference type="EMBL" id="MBB6126162.1"/>
    </source>
</evidence>
<proteinExistence type="inferred from homology"/>
<comment type="cofactor">
    <cofactor evidence="1">
        <name>FAD</name>
        <dbReference type="ChEBI" id="CHEBI:57692"/>
    </cofactor>
</comment>
<dbReference type="PANTHER" id="PTHR13847">
    <property type="entry name" value="SARCOSINE DEHYDROGENASE-RELATED"/>
    <property type="match status" value="1"/>
</dbReference>
<feature type="domain" description="FAD dependent oxidoreductase" evidence="5">
    <location>
        <begin position="8"/>
        <end position="379"/>
    </location>
</feature>
<comment type="caution">
    <text evidence="7">The sequence shown here is derived from an EMBL/GenBank/DDBJ whole genome shotgun (WGS) entry which is preliminary data.</text>
</comment>
<evidence type="ECO:0000256" key="2">
    <source>
        <dbReference type="ARBA" id="ARBA00009410"/>
    </source>
</evidence>
<dbReference type="OrthoDB" id="9799943at2"/>
<gene>
    <name evidence="7" type="ORF">HDF22_000263</name>
    <name evidence="6" type="ORF">HDF23_000249</name>
</gene>
<dbReference type="GO" id="GO:0005737">
    <property type="term" value="C:cytoplasm"/>
    <property type="evidence" value="ECO:0007669"/>
    <property type="project" value="TreeGrafter"/>
</dbReference>
<evidence type="ECO:0000313" key="9">
    <source>
        <dbReference type="Proteomes" id="UP000548326"/>
    </source>
</evidence>
<sequence length="386" mass="43154">MNNSSTYDLIVIGSGILGTFHALHAVRLGKKVLLTEKDQYPVSATVRNFGQVVTSGMSSDWLPYAIRTAELYKEIQQEFDISVRNNGSVYLASDPEELQLAHELKERMDTFGYQAELLSAKDCLTKWPALNNEYCKGGIFFPQELSVEPDKLIYRLIKYAVTKYSQLTYKPATAIIDCEVIGDHVEVTTSSKQKFTADKVIVCNGGEYKLLFADHFKNSGIILCKLQMMRTVPMPEVQLEGNILTGLSIRRYESFQECPSFAKLTTPEHYAELKKWGVHILFKKAVDGSIIIGDSHEYADVNHSDDLSFDVNGHINELMLKEAQNIVGFDVSKIASTWAGVYPQHNSKHVVEMDIESRIHIRTAIGGKGMTCSGGYAEASIQGIYN</sequence>
<dbReference type="AlphaFoldDB" id="A0A1N6PNG2"/>
<organism evidence="7 9">
    <name type="scientific">Mucilaginibacter lappiensis</name>
    <dbReference type="NCBI Taxonomy" id="354630"/>
    <lineage>
        <taxon>Bacteria</taxon>
        <taxon>Pseudomonadati</taxon>
        <taxon>Bacteroidota</taxon>
        <taxon>Sphingobacteriia</taxon>
        <taxon>Sphingobacteriales</taxon>
        <taxon>Sphingobacteriaceae</taxon>
        <taxon>Mucilaginibacter</taxon>
    </lineage>
</organism>
<dbReference type="InterPro" id="IPR006076">
    <property type="entry name" value="FAD-dep_OxRdtase"/>
</dbReference>
<keyword evidence="8" id="KW-1185">Reference proteome</keyword>
<evidence type="ECO:0000256" key="3">
    <source>
        <dbReference type="ARBA" id="ARBA00022630"/>
    </source>
</evidence>
<dbReference type="InterPro" id="IPR036188">
    <property type="entry name" value="FAD/NAD-bd_sf"/>
</dbReference>
<dbReference type="EMBL" id="JACHCB010000001">
    <property type="protein sequence ID" value="MBB6107519.1"/>
    <property type="molecule type" value="Genomic_DNA"/>
</dbReference>
<evidence type="ECO:0000259" key="5">
    <source>
        <dbReference type="Pfam" id="PF01266"/>
    </source>
</evidence>
<dbReference type="NCBIfam" id="TIGR03364">
    <property type="entry name" value="HpnW_proposed"/>
    <property type="match status" value="1"/>
</dbReference>
<dbReference type="SUPFAM" id="SSF51905">
    <property type="entry name" value="FAD/NAD(P)-binding domain"/>
    <property type="match status" value="1"/>
</dbReference>
<dbReference type="RefSeq" id="WP_076370139.1">
    <property type="nucleotide sequence ID" value="NZ_FTMG01000001.1"/>
</dbReference>
<name>A0A1N6PNG2_9SPHI</name>
<dbReference type="STRING" id="354630.SAMN05421821_101559"/>
<evidence type="ECO:0000256" key="1">
    <source>
        <dbReference type="ARBA" id="ARBA00001974"/>
    </source>
</evidence>
<keyword evidence="4" id="KW-0560">Oxidoreductase</keyword>
<reference evidence="8 9" key="1">
    <citation type="submission" date="2020-08" db="EMBL/GenBank/DDBJ databases">
        <title>Genomic Encyclopedia of Type Strains, Phase IV (KMG-V): Genome sequencing to study the core and pangenomes of soil and plant-associated prokaryotes.</title>
        <authorList>
            <person name="Whitman W."/>
        </authorList>
    </citation>
    <scope>NUCLEOTIDE SEQUENCE [LARGE SCALE GENOMIC DNA]</scope>
    <source>
        <strain evidence="6 8">ANJLi2</strain>
        <strain evidence="7 9">MP601</strain>
    </source>
</reference>
<evidence type="ECO:0000256" key="4">
    <source>
        <dbReference type="ARBA" id="ARBA00023002"/>
    </source>
</evidence>
<dbReference type="PANTHER" id="PTHR13847:SF286">
    <property type="entry name" value="D-AMINO ACID DEHYDROGENASE"/>
    <property type="match status" value="1"/>
</dbReference>
<comment type="similarity">
    <text evidence="2">Belongs to the DadA oxidoreductase family.</text>
</comment>
<evidence type="ECO:0000313" key="6">
    <source>
        <dbReference type="EMBL" id="MBB6107519.1"/>
    </source>
</evidence>
<protein>
    <submittedName>
        <fullName evidence="7">FAD dependent oxidoreductase TIGR03364</fullName>
    </submittedName>
</protein>
<dbReference type="EMBL" id="JACHCA010000001">
    <property type="protein sequence ID" value="MBB6126162.1"/>
    <property type="molecule type" value="Genomic_DNA"/>
</dbReference>
<dbReference type="Proteomes" id="UP000541583">
    <property type="component" value="Unassembled WGS sequence"/>
</dbReference>
<dbReference type="Proteomes" id="UP000548326">
    <property type="component" value="Unassembled WGS sequence"/>
</dbReference>
<dbReference type="InterPro" id="IPR017741">
    <property type="entry name" value="FAD-dependent_OxRdtase_HpnW"/>
</dbReference>
<dbReference type="Pfam" id="PF01266">
    <property type="entry name" value="DAO"/>
    <property type="match status" value="1"/>
</dbReference>
<keyword evidence="3" id="KW-0285">Flavoprotein</keyword>
<dbReference type="Gene3D" id="3.50.50.60">
    <property type="entry name" value="FAD/NAD(P)-binding domain"/>
    <property type="match status" value="1"/>
</dbReference>